<organism evidence="4 5">
    <name type="scientific">Helobdella robusta</name>
    <name type="common">Californian leech</name>
    <dbReference type="NCBI Taxonomy" id="6412"/>
    <lineage>
        <taxon>Eukaryota</taxon>
        <taxon>Metazoa</taxon>
        <taxon>Spiralia</taxon>
        <taxon>Lophotrochozoa</taxon>
        <taxon>Annelida</taxon>
        <taxon>Clitellata</taxon>
        <taxon>Hirudinea</taxon>
        <taxon>Rhynchobdellida</taxon>
        <taxon>Glossiphoniidae</taxon>
        <taxon>Helobdella</taxon>
    </lineage>
</organism>
<feature type="transmembrane region" description="Helical" evidence="2">
    <location>
        <begin position="83"/>
        <end position="105"/>
    </location>
</feature>
<keyword evidence="5" id="KW-1185">Reference proteome</keyword>
<dbReference type="GeneID" id="20201814"/>
<dbReference type="KEGG" id="hro:HELRODRAFT_167114"/>
<keyword evidence="2" id="KW-0472">Membrane</keyword>
<evidence type="ECO:0000313" key="4">
    <source>
        <dbReference type="EnsemblMetazoa" id="HelroP167114"/>
    </source>
</evidence>
<keyword evidence="2" id="KW-0812">Transmembrane</keyword>
<feature type="transmembrane region" description="Helical" evidence="2">
    <location>
        <begin position="21"/>
        <end position="39"/>
    </location>
</feature>
<evidence type="ECO:0000313" key="5">
    <source>
        <dbReference type="Proteomes" id="UP000015101"/>
    </source>
</evidence>
<evidence type="ECO:0000313" key="3">
    <source>
        <dbReference type="EMBL" id="ESO10608.1"/>
    </source>
</evidence>
<evidence type="ECO:0000256" key="1">
    <source>
        <dbReference type="SAM" id="MobiDB-lite"/>
    </source>
</evidence>
<dbReference type="CTD" id="20201814"/>
<keyword evidence="2" id="KW-1133">Transmembrane helix</keyword>
<reference evidence="5" key="1">
    <citation type="submission" date="2012-12" db="EMBL/GenBank/DDBJ databases">
        <authorList>
            <person name="Hellsten U."/>
            <person name="Grimwood J."/>
            <person name="Chapman J.A."/>
            <person name="Shapiro H."/>
            <person name="Aerts A."/>
            <person name="Otillar R.P."/>
            <person name="Terry A.Y."/>
            <person name="Boore J.L."/>
            <person name="Simakov O."/>
            <person name="Marletaz F."/>
            <person name="Cho S.-J."/>
            <person name="Edsinger-Gonzales E."/>
            <person name="Havlak P."/>
            <person name="Kuo D.-H."/>
            <person name="Larsson T."/>
            <person name="Lv J."/>
            <person name="Arendt D."/>
            <person name="Savage R."/>
            <person name="Osoegawa K."/>
            <person name="de Jong P."/>
            <person name="Lindberg D.R."/>
            <person name="Seaver E.C."/>
            <person name="Weisblat D.A."/>
            <person name="Putnam N.H."/>
            <person name="Grigoriev I.V."/>
            <person name="Rokhsar D.S."/>
        </authorList>
    </citation>
    <scope>NUCLEOTIDE SEQUENCE</scope>
</reference>
<dbReference type="EMBL" id="KB095858">
    <property type="protein sequence ID" value="ESO10608.1"/>
    <property type="molecule type" value="Genomic_DNA"/>
</dbReference>
<feature type="transmembrane region" description="Helical" evidence="2">
    <location>
        <begin position="45"/>
        <end position="71"/>
    </location>
</feature>
<name>T1EZ14_HELRO</name>
<sequence length="109" mass="12009">MRKERMENPTTTGKIAGRRGQGFGTFSLGIILLCMRKITASGSPFYWYIAIVFFLLVSVGLILATNVLFPVAGEASPRPVVRFLLNFPALVILCIGISLLILLVIDFFD</sequence>
<reference evidence="3 5" key="2">
    <citation type="journal article" date="2013" name="Nature">
        <title>Insights into bilaterian evolution from three spiralian genomes.</title>
        <authorList>
            <person name="Simakov O."/>
            <person name="Marletaz F."/>
            <person name="Cho S.J."/>
            <person name="Edsinger-Gonzales E."/>
            <person name="Havlak P."/>
            <person name="Hellsten U."/>
            <person name="Kuo D.H."/>
            <person name="Larsson T."/>
            <person name="Lv J."/>
            <person name="Arendt D."/>
            <person name="Savage R."/>
            <person name="Osoegawa K."/>
            <person name="de Jong P."/>
            <person name="Grimwood J."/>
            <person name="Chapman J.A."/>
            <person name="Shapiro H."/>
            <person name="Aerts A."/>
            <person name="Otillar R.P."/>
            <person name="Terry A.Y."/>
            <person name="Boore J.L."/>
            <person name="Grigoriev I.V."/>
            <person name="Lindberg D.R."/>
            <person name="Seaver E.C."/>
            <person name="Weisblat D.A."/>
            <person name="Putnam N.H."/>
            <person name="Rokhsar D.S."/>
        </authorList>
    </citation>
    <scope>NUCLEOTIDE SEQUENCE</scope>
</reference>
<gene>
    <name evidence="4" type="primary">20201814</name>
    <name evidence="3" type="ORF">HELRODRAFT_167114</name>
</gene>
<dbReference type="EMBL" id="AMQM01002674">
    <property type="status" value="NOT_ANNOTATED_CDS"/>
    <property type="molecule type" value="Genomic_DNA"/>
</dbReference>
<accession>T1EZ14</accession>
<feature type="region of interest" description="Disordered" evidence="1">
    <location>
        <begin position="1"/>
        <end position="21"/>
    </location>
</feature>
<dbReference type="AlphaFoldDB" id="T1EZ14"/>
<reference evidence="4" key="3">
    <citation type="submission" date="2015-06" db="UniProtKB">
        <authorList>
            <consortium name="EnsemblMetazoa"/>
        </authorList>
    </citation>
    <scope>IDENTIFICATION</scope>
</reference>
<dbReference type="HOGENOM" id="CLU_2186756_0_0_1"/>
<proteinExistence type="predicted"/>
<dbReference type="RefSeq" id="XP_009010877.1">
    <property type="nucleotide sequence ID" value="XM_009012629.1"/>
</dbReference>
<dbReference type="EnsemblMetazoa" id="HelroT167114">
    <property type="protein sequence ID" value="HelroP167114"/>
    <property type="gene ID" value="HelroG167114"/>
</dbReference>
<dbReference type="InParanoid" id="T1EZ14"/>
<protein>
    <submittedName>
        <fullName evidence="3 4">Uncharacterized protein</fullName>
    </submittedName>
</protein>
<evidence type="ECO:0000256" key="2">
    <source>
        <dbReference type="SAM" id="Phobius"/>
    </source>
</evidence>
<dbReference type="Proteomes" id="UP000015101">
    <property type="component" value="Unassembled WGS sequence"/>
</dbReference>